<dbReference type="SUPFAM" id="SSF53850">
    <property type="entry name" value="Periplasmic binding protein-like II"/>
    <property type="match status" value="1"/>
</dbReference>
<reference evidence="3" key="1">
    <citation type="journal article" date="2019" name="Int. J. Syst. Evol. Microbiol.">
        <title>The Global Catalogue of Microorganisms (GCM) 10K type strain sequencing project: providing services to taxonomists for standard genome sequencing and annotation.</title>
        <authorList>
            <consortium name="The Broad Institute Genomics Platform"/>
            <consortium name="The Broad Institute Genome Sequencing Center for Infectious Disease"/>
            <person name="Wu L."/>
            <person name="Ma J."/>
        </authorList>
    </citation>
    <scope>NUCLEOTIDE SEQUENCE [LARGE SCALE GENOMIC DNA]</scope>
    <source>
        <strain evidence="3">CCUG 57263</strain>
    </source>
</reference>
<dbReference type="CDD" id="cd13580">
    <property type="entry name" value="PBP2_AlgQ_like_1"/>
    <property type="match status" value="1"/>
</dbReference>
<accession>A0ABW3D5J3</accession>
<evidence type="ECO:0000313" key="3">
    <source>
        <dbReference type="Proteomes" id="UP001597120"/>
    </source>
</evidence>
<sequence>MRFKKHALIFTAAVTLTVACSSGGTKTEPGDSAKEPEESDKDRQIKITAMKFGYGELPPNDSPGVQMINERFNVDYQVNQVPVGSYSEKLSAVLASGTIPDIVAFEAPDISNRYPKFARQNAFLALDDYIDDYPSLALVPDFIWDQFRVDGKIYAIPKYYPRFGFLPMIRKDWLDNLGLEVPTNYEELKQVAIAFTKGDPDGNGKNDTYGIALGQNINPNYNLGAYWDPNAWYHKNDKGQFIPGWISEARKEMIEWFADLYEENAVTRDFASLDWNATNKEFYSGRAGIFIGTPRGMINANADSLVQLDPNAEFTFMAPAVAPDGSQGLTSSSGFVGFMTISAEAGKDEEKVRRILEMTELARTVIPEDRMNPDNPDFDFLMGGEGKAYDMVDGKPVAKENALKDGLRPTSYLLDDVPWPEKDSDKVYKYSNPILDAVVQDMLKVHGESKFYGSPHYAAPSPTYLEKGNELTQFLIDEQSKMIAGQRPVSDWDKMVDEFMKKGGDKWIEEVNAGITIQDPKEAWD</sequence>
<feature type="region of interest" description="Disordered" evidence="1">
    <location>
        <begin position="21"/>
        <end position="41"/>
    </location>
</feature>
<dbReference type="Pfam" id="PF13416">
    <property type="entry name" value="SBP_bac_8"/>
    <property type="match status" value="1"/>
</dbReference>
<dbReference type="Proteomes" id="UP001597120">
    <property type="component" value="Unassembled WGS sequence"/>
</dbReference>
<dbReference type="RefSeq" id="WP_379286568.1">
    <property type="nucleotide sequence ID" value="NZ_JBHTIU010000016.1"/>
</dbReference>
<feature type="compositionally biased region" description="Basic and acidic residues" evidence="1">
    <location>
        <begin position="28"/>
        <end position="41"/>
    </location>
</feature>
<name>A0ABW3D5J3_9BACL</name>
<dbReference type="PANTHER" id="PTHR43649:SF12">
    <property type="entry name" value="DIACETYLCHITOBIOSE BINDING PROTEIN DASA"/>
    <property type="match status" value="1"/>
</dbReference>
<evidence type="ECO:0000256" key="1">
    <source>
        <dbReference type="SAM" id="MobiDB-lite"/>
    </source>
</evidence>
<proteinExistence type="predicted"/>
<dbReference type="PROSITE" id="PS51257">
    <property type="entry name" value="PROKAR_LIPOPROTEIN"/>
    <property type="match status" value="1"/>
</dbReference>
<evidence type="ECO:0000313" key="2">
    <source>
        <dbReference type="EMBL" id="MFD0868531.1"/>
    </source>
</evidence>
<gene>
    <name evidence="2" type="ORF">ACFQ03_05175</name>
</gene>
<comment type="caution">
    <text evidence="2">The sequence shown here is derived from an EMBL/GenBank/DDBJ whole genome shotgun (WGS) entry which is preliminary data.</text>
</comment>
<organism evidence="2 3">
    <name type="scientific">Paenibacillus residui</name>
    <dbReference type="NCBI Taxonomy" id="629724"/>
    <lineage>
        <taxon>Bacteria</taxon>
        <taxon>Bacillati</taxon>
        <taxon>Bacillota</taxon>
        <taxon>Bacilli</taxon>
        <taxon>Bacillales</taxon>
        <taxon>Paenibacillaceae</taxon>
        <taxon>Paenibacillus</taxon>
    </lineage>
</organism>
<dbReference type="Gene3D" id="3.40.190.10">
    <property type="entry name" value="Periplasmic binding protein-like II"/>
    <property type="match status" value="2"/>
</dbReference>
<dbReference type="InterPro" id="IPR050490">
    <property type="entry name" value="Bact_solute-bd_prot1"/>
</dbReference>
<dbReference type="PANTHER" id="PTHR43649">
    <property type="entry name" value="ARABINOSE-BINDING PROTEIN-RELATED"/>
    <property type="match status" value="1"/>
</dbReference>
<dbReference type="InterPro" id="IPR006059">
    <property type="entry name" value="SBP"/>
</dbReference>
<protein>
    <submittedName>
        <fullName evidence="2">Extracellular solute-binding protein</fullName>
    </submittedName>
</protein>
<keyword evidence="3" id="KW-1185">Reference proteome</keyword>
<dbReference type="EMBL" id="JBHTIU010000016">
    <property type="protein sequence ID" value="MFD0868531.1"/>
    <property type="molecule type" value="Genomic_DNA"/>
</dbReference>